<sequence length="259" mass="29687">MLPLPPSYKAIVLFTPGGDLVYSIDPSRRQHWHLDLCIAIQEVWELPEPPHFLIPTYTATVDCYCDPQTQSNRIYAEAYGPTFRHRHWLNALFGLDNNPWHCLPSPQGQGDGTVMAAYRHQFPQLWQRRDWVLALDQLPQVYPSPPASPLDLWPDLPGQSNPAYHSLLPPGEQGYVLRLFVSGHGAGTVEILQRLYGFLEEYVSVPYTLKVVDVLTYPEQGETSQVNAIPTLIRVWPEPLYRVVGHFERWEQLAQLFHP</sequence>
<dbReference type="SUPFAM" id="SSF52833">
    <property type="entry name" value="Thioredoxin-like"/>
    <property type="match status" value="1"/>
</dbReference>
<dbReference type="Proteomes" id="UP000034681">
    <property type="component" value="Unassembled WGS sequence"/>
</dbReference>
<evidence type="ECO:0000313" key="2">
    <source>
        <dbReference type="EMBL" id="KKJ01122.1"/>
    </source>
</evidence>
<dbReference type="EMBL" id="AJTX02000002">
    <property type="protein sequence ID" value="KKJ01122.1"/>
    <property type="molecule type" value="Genomic_DNA"/>
</dbReference>
<dbReference type="AlphaFoldDB" id="A0A0M2Q3F0"/>
<dbReference type="PANTHER" id="PTHR41709:SF2">
    <property type="entry name" value="CIRCADIAN CLOCK PROTEIN KAIB2"/>
    <property type="match status" value="1"/>
</dbReference>
<accession>A0A0M2Q3F0</accession>
<evidence type="ECO:0000259" key="1">
    <source>
        <dbReference type="SMART" id="SM01248"/>
    </source>
</evidence>
<evidence type="ECO:0000313" key="3">
    <source>
        <dbReference type="Proteomes" id="UP000034681"/>
    </source>
</evidence>
<dbReference type="eggNOG" id="COG4251">
    <property type="taxonomic scope" value="Bacteria"/>
</dbReference>
<name>A0A0M2Q3F0_PROHO</name>
<dbReference type="GO" id="GO:0048511">
    <property type="term" value="P:rhythmic process"/>
    <property type="evidence" value="ECO:0007669"/>
    <property type="project" value="InterPro"/>
</dbReference>
<feature type="domain" description="KaiB" evidence="1">
    <location>
        <begin position="178"/>
        <end position="259"/>
    </location>
</feature>
<organism evidence="2 3">
    <name type="scientific">Prochlorothrix hollandica PCC 9006 = CALU 1027</name>
    <dbReference type="NCBI Taxonomy" id="317619"/>
    <lineage>
        <taxon>Bacteria</taxon>
        <taxon>Bacillati</taxon>
        <taxon>Cyanobacteriota</taxon>
        <taxon>Cyanophyceae</taxon>
        <taxon>Prochlorotrichales</taxon>
        <taxon>Prochlorotrichaceae</taxon>
        <taxon>Prochlorothrix</taxon>
    </lineage>
</organism>
<dbReference type="OrthoDB" id="5458519at2"/>
<dbReference type="InterPro" id="IPR039022">
    <property type="entry name" value="KaiB-like"/>
</dbReference>
<dbReference type="SMART" id="SM01248">
    <property type="entry name" value="KaiB"/>
    <property type="match status" value="1"/>
</dbReference>
<dbReference type="Pfam" id="PF07689">
    <property type="entry name" value="KaiB"/>
    <property type="match status" value="1"/>
</dbReference>
<reference evidence="2" key="1">
    <citation type="submission" date="2012-04" db="EMBL/GenBank/DDBJ databases">
        <authorList>
            <person name="Borisov I.G."/>
            <person name="Ivanikova N.V."/>
            <person name="Pinevich A.V."/>
        </authorList>
    </citation>
    <scope>NUCLEOTIDE SEQUENCE</scope>
    <source>
        <strain evidence="2">CALU 1027</strain>
    </source>
</reference>
<proteinExistence type="predicted"/>
<dbReference type="Gene3D" id="3.40.30.10">
    <property type="entry name" value="Glutaredoxin"/>
    <property type="match status" value="1"/>
</dbReference>
<dbReference type="InterPro" id="IPR036249">
    <property type="entry name" value="Thioredoxin-like_sf"/>
</dbReference>
<dbReference type="CDD" id="cd02978">
    <property type="entry name" value="KaiB_like"/>
    <property type="match status" value="1"/>
</dbReference>
<dbReference type="RefSeq" id="WP_017713696.1">
    <property type="nucleotide sequence ID" value="NZ_KB235941.1"/>
</dbReference>
<gene>
    <name evidence="2" type="ORF">PROH_01625</name>
</gene>
<dbReference type="InterPro" id="IPR011649">
    <property type="entry name" value="KaiB_domain"/>
</dbReference>
<protein>
    <recommendedName>
        <fullName evidence="1">KaiB domain-containing protein</fullName>
    </recommendedName>
</protein>
<dbReference type="PANTHER" id="PTHR41709">
    <property type="entry name" value="KAIB-LIKE PROTEIN 1"/>
    <property type="match status" value="1"/>
</dbReference>
<keyword evidence="3" id="KW-1185">Reference proteome</keyword>
<comment type="caution">
    <text evidence="2">The sequence shown here is derived from an EMBL/GenBank/DDBJ whole genome shotgun (WGS) entry which is preliminary data.</text>
</comment>
<dbReference type="STRING" id="317619.GCA_000332315_03502"/>